<dbReference type="GeneID" id="25363116"/>
<evidence type="ECO:0000259" key="1">
    <source>
        <dbReference type="PROSITE" id="PS50280"/>
    </source>
</evidence>
<dbReference type="AlphaFoldDB" id="A0A074YLZ3"/>
<name>A0A074YLZ3_AURSE</name>
<dbReference type="OMA" id="WLEDHDE"/>
<dbReference type="OrthoDB" id="438641at2759"/>
<keyword evidence="3" id="KW-1185">Reference proteome</keyword>
<dbReference type="STRING" id="1043005.A0A074YLZ3"/>
<dbReference type="Pfam" id="PF00856">
    <property type="entry name" value="SET"/>
    <property type="match status" value="1"/>
</dbReference>
<dbReference type="InParanoid" id="A0A074YLZ3"/>
<dbReference type="Proteomes" id="UP000030641">
    <property type="component" value="Unassembled WGS sequence"/>
</dbReference>
<dbReference type="InterPro" id="IPR046341">
    <property type="entry name" value="SET_dom_sf"/>
</dbReference>
<protein>
    <recommendedName>
        <fullName evidence="1">SET domain-containing protein</fullName>
    </recommendedName>
</protein>
<dbReference type="SMART" id="SM00317">
    <property type="entry name" value="SET"/>
    <property type="match status" value="1"/>
</dbReference>
<dbReference type="RefSeq" id="XP_013347283.1">
    <property type="nucleotide sequence ID" value="XM_013491829.1"/>
</dbReference>
<dbReference type="InterPro" id="IPR053209">
    <property type="entry name" value="Gramillin-biosynth_MTr"/>
</dbReference>
<sequence>MVKNKNQRRQRRLQTQRNKTLLQHRQKVNDRVKRYVLLSKRVNHEPPCMQPLEDLTKIDLSQLGTNGLKNDTVLVVRPIRAPVQLGPLLPIMNVVEDSKSHVMHIEVYFPSTIPSTAILAKDIVLAIKTPTYEMGKHGPCIKVFHPSDIIILEQGYELIPKAFETAPESTSKSIWDWKEEAELASNHEAYSKALDSYSEAIDLAVANQEEHHQLATLHHARWLLKMLRSRSEAAATKTSGGMVANLMIQLVNIAYQEKKFDLVHRRLERLLSLLPENNQAVGLSKEVASRIHEDQHGLYDFPAMGVESVPLDHASFTRLTEVRASDDRGRGLFARFKIPRGGLVLCEQPFGVRQSTTTTRPLSSSNAYTECNANTRIWLDIVQKIFANPSQAGRLLSLHAGSEYSPSITNRESNTLSIFVQASYMNHSCVQNTSRSFVGDMIVVRANSDIPAGTKLTTSYVPAISSEPNRHAELLGSWHFECACPLCESEKHCRDDLEELFHKVARACPARSIDPYMAVEEVNELIKELEKVYSDSTFDNVPRIGMQDPQASLLDLWNPLRNHARIREHTTALLRERGYWIVVTSGGDGKLQLEGECGMPHRTVVRALHSLARFPETGSRREESREYLEMAKQMWNVFNDTCITWEEELETLDEIM</sequence>
<dbReference type="InterPro" id="IPR001214">
    <property type="entry name" value="SET_dom"/>
</dbReference>
<evidence type="ECO:0000313" key="2">
    <source>
        <dbReference type="EMBL" id="KEQ98700.1"/>
    </source>
</evidence>
<dbReference type="PROSITE" id="PS50280">
    <property type="entry name" value="SET"/>
    <property type="match status" value="1"/>
</dbReference>
<feature type="domain" description="SET" evidence="1">
    <location>
        <begin position="318"/>
        <end position="461"/>
    </location>
</feature>
<organism evidence="2 3">
    <name type="scientific">Aureobasidium subglaciale (strain EXF-2481)</name>
    <name type="common">Aureobasidium pullulans var. subglaciale</name>
    <dbReference type="NCBI Taxonomy" id="1043005"/>
    <lineage>
        <taxon>Eukaryota</taxon>
        <taxon>Fungi</taxon>
        <taxon>Dikarya</taxon>
        <taxon>Ascomycota</taxon>
        <taxon>Pezizomycotina</taxon>
        <taxon>Dothideomycetes</taxon>
        <taxon>Dothideomycetidae</taxon>
        <taxon>Dothideales</taxon>
        <taxon>Saccotheciaceae</taxon>
        <taxon>Aureobasidium</taxon>
    </lineage>
</organism>
<dbReference type="PANTHER" id="PTHR47643">
    <property type="entry name" value="TPR DOMAIN PROTEIN (AFU_ORTHOLOGUE AFUA_5G12710)"/>
    <property type="match status" value="1"/>
</dbReference>
<dbReference type="EMBL" id="KL584751">
    <property type="protein sequence ID" value="KEQ98700.1"/>
    <property type="molecule type" value="Genomic_DNA"/>
</dbReference>
<reference evidence="2 3" key="1">
    <citation type="journal article" date="2014" name="BMC Genomics">
        <title>Genome sequencing of four Aureobasidium pullulans varieties: biotechnological potential, stress tolerance, and description of new species.</title>
        <authorList>
            <person name="Gostin Ar C."/>
            <person name="Ohm R.A."/>
            <person name="Kogej T."/>
            <person name="Sonjak S."/>
            <person name="Turk M."/>
            <person name="Zajc J."/>
            <person name="Zalar P."/>
            <person name="Grube M."/>
            <person name="Sun H."/>
            <person name="Han J."/>
            <person name="Sharma A."/>
            <person name="Chiniquy J."/>
            <person name="Ngan C.Y."/>
            <person name="Lipzen A."/>
            <person name="Barry K."/>
            <person name="Grigoriev I.V."/>
            <person name="Gunde-Cimerman N."/>
        </authorList>
    </citation>
    <scope>NUCLEOTIDE SEQUENCE [LARGE SCALE GENOMIC DNA]</scope>
    <source>
        <strain evidence="2 3">EXF-2481</strain>
    </source>
</reference>
<dbReference type="SUPFAM" id="SSF82199">
    <property type="entry name" value="SET domain"/>
    <property type="match status" value="1"/>
</dbReference>
<dbReference type="PANTHER" id="PTHR47643:SF2">
    <property type="entry name" value="TPR DOMAIN PROTEIN (AFU_ORTHOLOGUE AFUA_5G12710)"/>
    <property type="match status" value="1"/>
</dbReference>
<accession>A0A074YLZ3</accession>
<dbReference type="Gene3D" id="2.170.270.10">
    <property type="entry name" value="SET domain"/>
    <property type="match status" value="1"/>
</dbReference>
<proteinExistence type="predicted"/>
<gene>
    <name evidence="2" type="ORF">AUEXF2481DRAFT_25963</name>
</gene>
<dbReference type="CDD" id="cd20071">
    <property type="entry name" value="SET_SMYD"/>
    <property type="match status" value="1"/>
</dbReference>
<dbReference type="HOGENOM" id="CLU_009043_2_0_1"/>
<evidence type="ECO:0000313" key="3">
    <source>
        <dbReference type="Proteomes" id="UP000030641"/>
    </source>
</evidence>